<reference evidence="2" key="1">
    <citation type="submission" date="2021-07" db="EMBL/GenBank/DDBJ databases">
        <authorList>
            <person name="Catto M.A."/>
            <person name="Jacobson A."/>
            <person name="Kennedy G."/>
            <person name="Labadie P."/>
            <person name="Hunt B.G."/>
            <person name="Srinivasan R."/>
        </authorList>
    </citation>
    <scope>NUCLEOTIDE SEQUENCE</scope>
    <source>
        <strain evidence="2">PL_HMW_Pooled</strain>
        <tissue evidence="2">Head</tissue>
    </source>
</reference>
<feature type="compositionally biased region" description="Low complexity" evidence="1">
    <location>
        <begin position="7"/>
        <end position="22"/>
    </location>
</feature>
<protein>
    <submittedName>
        <fullName evidence="2">Leucyl/phenylalanyl-tRNA--protein transferase</fullName>
    </submittedName>
</protein>
<evidence type="ECO:0000256" key="1">
    <source>
        <dbReference type="SAM" id="MobiDB-lite"/>
    </source>
</evidence>
<dbReference type="Proteomes" id="UP001219518">
    <property type="component" value="Unassembled WGS sequence"/>
</dbReference>
<reference evidence="2" key="2">
    <citation type="journal article" date="2023" name="BMC Genomics">
        <title>Pest status, molecular evolution, and epigenetic factors derived from the genome assembly of Frankliniella fusca, a thysanopteran phytovirus vector.</title>
        <authorList>
            <person name="Catto M.A."/>
            <person name="Labadie P.E."/>
            <person name="Jacobson A.L."/>
            <person name="Kennedy G.G."/>
            <person name="Srinivasan R."/>
            <person name="Hunt B.G."/>
        </authorList>
    </citation>
    <scope>NUCLEOTIDE SEQUENCE</scope>
    <source>
        <strain evidence="2">PL_HMW_Pooled</strain>
    </source>
</reference>
<keyword evidence="3" id="KW-1185">Reference proteome</keyword>
<dbReference type="GO" id="GO:0016740">
    <property type="term" value="F:transferase activity"/>
    <property type="evidence" value="ECO:0007669"/>
    <property type="project" value="UniProtKB-KW"/>
</dbReference>
<feature type="non-terminal residue" evidence="2">
    <location>
        <position position="1"/>
    </location>
</feature>
<feature type="region of interest" description="Disordered" evidence="1">
    <location>
        <begin position="1"/>
        <end position="22"/>
    </location>
</feature>
<gene>
    <name evidence="2" type="ORF">KUF71_009341</name>
</gene>
<evidence type="ECO:0000313" key="3">
    <source>
        <dbReference type="Proteomes" id="UP001219518"/>
    </source>
</evidence>
<sequence>GGLHGWSSSSSAPPDPTPLTLSCPTPRYPRSLQCLLQSTRSAIALCGDRACPSAHCLQCGASLSPSPHLFCRPYSFGHSYTK</sequence>
<accession>A0AAE1HEV1</accession>
<name>A0AAE1HEV1_9NEOP</name>
<proteinExistence type="predicted"/>
<comment type="caution">
    <text evidence="2">The sequence shown here is derived from an EMBL/GenBank/DDBJ whole genome shotgun (WGS) entry which is preliminary data.</text>
</comment>
<dbReference type="AlphaFoldDB" id="A0AAE1HEV1"/>
<organism evidence="2 3">
    <name type="scientific">Frankliniella fusca</name>
    <dbReference type="NCBI Taxonomy" id="407009"/>
    <lineage>
        <taxon>Eukaryota</taxon>
        <taxon>Metazoa</taxon>
        <taxon>Ecdysozoa</taxon>
        <taxon>Arthropoda</taxon>
        <taxon>Hexapoda</taxon>
        <taxon>Insecta</taxon>
        <taxon>Pterygota</taxon>
        <taxon>Neoptera</taxon>
        <taxon>Paraneoptera</taxon>
        <taxon>Thysanoptera</taxon>
        <taxon>Terebrantia</taxon>
        <taxon>Thripoidea</taxon>
        <taxon>Thripidae</taxon>
        <taxon>Frankliniella</taxon>
    </lineage>
</organism>
<evidence type="ECO:0000313" key="2">
    <source>
        <dbReference type="EMBL" id="KAK3920054.1"/>
    </source>
</evidence>
<keyword evidence="2" id="KW-0808">Transferase</keyword>
<dbReference type="EMBL" id="JAHWGI010000988">
    <property type="protein sequence ID" value="KAK3920054.1"/>
    <property type="molecule type" value="Genomic_DNA"/>
</dbReference>